<dbReference type="GO" id="GO:0016020">
    <property type="term" value="C:membrane"/>
    <property type="evidence" value="ECO:0007669"/>
    <property type="project" value="TreeGrafter"/>
</dbReference>
<dbReference type="CDD" id="cd05907">
    <property type="entry name" value="VL_LC_FACS_like"/>
    <property type="match status" value="1"/>
</dbReference>
<dbReference type="Gene3D" id="3.40.50.12780">
    <property type="entry name" value="N-terminal domain of ligase-like"/>
    <property type="match status" value="1"/>
</dbReference>
<keyword evidence="1 7" id="KW-0436">Ligase</keyword>
<name>A0A160SY86_9CHLR</name>
<protein>
    <recommendedName>
        <fullName evidence="5">Acyl-CoA synthetase</fullName>
    </recommendedName>
</protein>
<keyword evidence="2" id="KW-0276">Fatty acid metabolism</keyword>
<dbReference type="RefSeq" id="WP_095041658.1">
    <property type="nucleotide sequence ID" value="NZ_LN890655.1"/>
</dbReference>
<dbReference type="Pfam" id="PF00501">
    <property type="entry name" value="AMP-binding"/>
    <property type="match status" value="1"/>
</dbReference>
<keyword evidence="8" id="KW-1185">Reference proteome</keyword>
<proteinExistence type="predicted"/>
<feature type="domain" description="AMP-dependent synthetase/ligase" evidence="6">
    <location>
        <begin position="15"/>
        <end position="425"/>
    </location>
</feature>
<dbReference type="Pfam" id="PF23562">
    <property type="entry name" value="AMP-binding_C_3"/>
    <property type="match status" value="1"/>
</dbReference>
<evidence type="ECO:0000256" key="5">
    <source>
        <dbReference type="ARBA" id="ARBA00032875"/>
    </source>
</evidence>
<comment type="catalytic activity">
    <reaction evidence="4">
        <text>a long-chain fatty acid + ATP + CoA = a long-chain fatty acyl-CoA + AMP + diphosphate</text>
        <dbReference type="Rhea" id="RHEA:15421"/>
        <dbReference type="ChEBI" id="CHEBI:30616"/>
        <dbReference type="ChEBI" id="CHEBI:33019"/>
        <dbReference type="ChEBI" id="CHEBI:57287"/>
        <dbReference type="ChEBI" id="CHEBI:57560"/>
        <dbReference type="ChEBI" id="CHEBI:83139"/>
        <dbReference type="ChEBI" id="CHEBI:456215"/>
        <dbReference type="EC" id="6.2.1.3"/>
    </reaction>
    <physiologicalReaction direction="left-to-right" evidence="4">
        <dbReference type="Rhea" id="RHEA:15422"/>
    </physiologicalReaction>
</comment>
<dbReference type="OrthoDB" id="9781737at2"/>
<dbReference type="PANTHER" id="PTHR43272">
    <property type="entry name" value="LONG-CHAIN-FATTY-ACID--COA LIGASE"/>
    <property type="match status" value="1"/>
</dbReference>
<evidence type="ECO:0000313" key="8">
    <source>
        <dbReference type="Proteomes" id="UP000215027"/>
    </source>
</evidence>
<dbReference type="InterPro" id="IPR000873">
    <property type="entry name" value="AMP-dep_synth/lig_dom"/>
</dbReference>
<keyword evidence="3" id="KW-0443">Lipid metabolism</keyword>
<dbReference type="Gene3D" id="3.30.300.30">
    <property type="match status" value="1"/>
</dbReference>
<accession>A0A160SY86</accession>
<dbReference type="SUPFAM" id="SSF56801">
    <property type="entry name" value="Acetyl-CoA synthetase-like"/>
    <property type="match status" value="1"/>
</dbReference>
<reference evidence="7" key="1">
    <citation type="submission" date="2016-01" db="EMBL/GenBank/DDBJ databases">
        <authorList>
            <person name="Mcilroy J.S."/>
            <person name="Karst M S."/>
            <person name="Albertsen M."/>
        </authorList>
    </citation>
    <scope>NUCLEOTIDE SEQUENCE</scope>
    <source>
        <strain evidence="7">Cfx-K</strain>
    </source>
</reference>
<evidence type="ECO:0000256" key="4">
    <source>
        <dbReference type="ARBA" id="ARBA00024484"/>
    </source>
</evidence>
<sequence>MAPTQRDSIIDRFQQHRRIRPAAPAYFEKIGSAWVPTTWEAYTAQVRTAAKAMIALGVAPGQIVCMLGFNRPEWAIGQLAAMMIGGVGAGIYTTNSPSEVKYILGHSEAPLIILENESQWHKVQEVRADLPHLRWAVMMRGTTVDDPMVLTWEAFLARGAAIDEAALDARMAAIEMEHLASLIYTSGTTGPPKAVMLSHHNLASTAYHGQALFKLTPNDVLLSYLPLSHIAEQMFTIHTAATVGFAIYYAESMTQLPDNLREVQPTIFFGVPGVWERFRNRVGERLGEAHGARRRIADWAQTVGRRVVEGRNHGQEPSGALAVQYRLADRLVFSKIKPLLGFSRTRVAVSGAAAINKDILEFFSGLDVTIYEVYGQSEGCGPTTFNRPGATIFGATGQAWPGSEVKLGPDGEILLRGPNVFMGYYKDPAATAETLIDGWLHSGDLGRFDEQGFLTIVGRKKDIIITSGGKNIAPRNIEAALKNVSLVGEAVLVGEGRKYLCALLTLDPDAALRFAEAHGIAGEDLHTHPLVIEAIQAEIDENVNTQFARVEQVRKFTLLSKPFTVEGGEMTPSLKLKRKAICDMHLDEIEEMYEAE</sequence>
<dbReference type="GO" id="GO:0004467">
    <property type="term" value="F:long-chain fatty acid-CoA ligase activity"/>
    <property type="evidence" value="ECO:0007669"/>
    <property type="project" value="UniProtKB-EC"/>
</dbReference>
<dbReference type="Proteomes" id="UP000215027">
    <property type="component" value="Chromosome I"/>
</dbReference>
<dbReference type="InterPro" id="IPR020845">
    <property type="entry name" value="AMP-binding_CS"/>
</dbReference>
<evidence type="ECO:0000256" key="3">
    <source>
        <dbReference type="ARBA" id="ARBA00023098"/>
    </source>
</evidence>
<evidence type="ECO:0000259" key="6">
    <source>
        <dbReference type="Pfam" id="PF00501"/>
    </source>
</evidence>
<evidence type="ECO:0000256" key="1">
    <source>
        <dbReference type="ARBA" id="ARBA00022598"/>
    </source>
</evidence>
<evidence type="ECO:0000313" key="7">
    <source>
        <dbReference type="EMBL" id="CUS01994.2"/>
    </source>
</evidence>
<gene>
    <name evidence="7" type="ORF">CFX0092_A0113</name>
</gene>
<organism evidence="7 8">
    <name type="scientific">Candidatus Promineifilum breve</name>
    <dbReference type="NCBI Taxonomy" id="1806508"/>
    <lineage>
        <taxon>Bacteria</taxon>
        <taxon>Bacillati</taxon>
        <taxon>Chloroflexota</taxon>
        <taxon>Ardenticatenia</taxon>
        <taxon>Candidatus Promineifilales</taxon>
        <taxon>Candidatus Promineifilaceae</taxon>
        <taxon>Candidatus Promineifilum</taxon>
    </lineage>
</organism>
<dbReference type="InterPro" id="IPR042099">
    <property type="entry name" value="ANL_N_sf"/>
</dbReference>
<dbReference type="EMBL" id="LN890655">
    <property type="protein sequence ID" value="CUS01994.2"/>
    <property type="molecule type" value="Genomic_DNA"/>
</dbReference>
<dbReference type="PANTHER" id="PTHR43272:SF32">
    <property type="entry name" value="AMP-DEPENDENT SYNTHETASE_LIGASE DOMAIN-CONTAINING PROTEIN"/>
    <property type="match status" value="1"/>
</dbReference>
<dbReference type="KEGG" id="pbf:CFX0092_A0113"/>
<evidence type="ECO:0000256" key="2">
    <source>
        <dbReference type="ARBA" id="ARBA00022832"/>
    </source>
</evidence>
<dbReference type="InterPro" id="IPR045851">
    <property type="entry name" value="AMP-bd_C_sf"/>
</dbReference>
<dbReference type="PROSITE" id="PS00455">
    <property type="entry name" value="AMP_BINDING"/>
    <property type="match status" value="1"/>
</dbReference>
<dbReference type="AlphaFoldDB" id="A0A160SY86"/>